<comment type="caution">
    <text evidence="2">The sequence shown here is derived from an EMBL/GenBank/DDBJ whole genome shotgun (WGS) entry which is preliminary data.</text>
</comment>
<feature type="transmembrane region" description="Helical" evidence="1">
    <location>
        <begin position="72"/>
        <end position="92"/>
    </location>
</feature>
<name>A0ABT1I2Q9_STRSD</name>
<reference evidence="2 3" key="1">
    <citation type="submission" date="2022-06" db="EMBL/GenBank/DDBJ databases">
        <title>Genomic Encyclopedia of Archaeal and Bacterial Type Strains, Phase II (KMG-II): from individual species to whole genera.</title>
        <authorList>
            <person name="Goeker M."/>
        </authorList>
    </citation>
    <scope>NUCLEOTIDE SEQUENCE [LARGE SCALE GENOMIC DNA]</scope>
    <source>
        <strain evidence="2 3">DSM 40477</strain>
    </source>
</reference>
<accession>A0ABT1I2Q9</accession>
<feature type="transmembrane region" description="Helical" evidence="1">
    <location>
        <begin position="311"/>
        <end position="329"/>
    </location>
</feature>
<proteinExistence type="predicted"/>
<sequence length="496" mass="50870">MTGTTAPAAPSAREFRQWVRTARQAAHPAKRFVGVLTEVVPYVVIVGGLVVQSVRRLVELAGAEPPVSDVTAGAWMLLAAMVLLVTAGVRALGALGPVSAGRPTLTWILSTPVDRRRLLAPRFWAGAAGSAVVGAAAFTTAALVGRLSLMLVTWSAALGGLVAVAAFAAMVVLEAGGRAEPLSRRISAVFAAGAVLLAAMPVLSSALGWRLAAPPVEVVLFVAAPVFLVVAVVGVVLAHRALGRLDRGVLGAGGDVAMTAVTSVAWLDLSLLTGTLEFRRWRRMATVRPRRGRGRGLWVLLWSEARRVGRMPGAVAMWAAMAVVPYAGTLVVSPAWAHPVQIVAGGLAVARLTAGLRAVNSRPGLRRMMPLGDRVFRLVHCVVPAVAALVWAGVTTPAVASATGAGWAAALLVLVASAATALAGAVRTATKPPLVYDVPSVSTPLGDLPLGLFQQLLRGPDVVVGLALLALAGLPPVVLAVLAVGAAVACVLTRSK</sequence>
<evidence type="ECO:0000256" key="1">
    <source>
        <dbReference type="SAM" id="Phobius"/>
    </source>
</evidence>
<evidence type="ECO:0000313" key="3">
    <source>
        <dbReference type="Proteomes" id="UP001205311"/>
    </source>
</evidence>
<feature type="transmembrane region" description="Helical" evidence="1">
    <location>
        <begin position="335"/>
        <end position="354"/>
    </location>
</feature>
<evidence type="ECO:0008006" key="4">
    <source>
        <dbReference type="Google" id="ProtNLM"/>
    </source>
</evidence>
<dbReference type="EMBL" id="JAMTCP010000055">
    <property type="protein sequence ID" value="MCP2262071.1"/>
    <property type="molecule type" value="Genomic_DNA"/>
</dbReference>
<dbReference type="InterPro" id="IPR046264">
    <property type="entry name" value="DUF6297"/>
</dbReference>
<feature type="transmembrane region" description="Helical" evidence="1">
    <location>
        <begin position="218"/>
        <end position="238"/>
    </location>
</feature>
<protein>
    <recommendedName>
        <fullName evidence="4">ABC-2 type transport system permease protein</fullName>
    </recommendedName>
</protein>
<feature type="transmembrane region" description="Helical" evidence="1">
    <location>
        <begin position="375"/>
        <end position="394"/>
    </location>
</feature>
<gene>
    <name evidence="2" type="ORF">LX15_005803</name>
</gene>
<keyword evidence="1" id="KW-0812">Transmembrane</keyword>
<feature type="transmembrane region" description="Helical" evidence="1">
    <location>
        <begin position="406"/>
        <end position="426"/>
    </location>
</feature>
<dbReference type="RefSeq" id="WP_253673857.1">
    <property type="nucleotide sequence ID" value="NZ_JAMTCP010000055.1"/>
</dbReference>
<feature type="transmembrane region" description="Helical" evidence="1">
    <location>
        <begin position="463"/>
        <end position="492"/>
    </location>
</feature>
<organism evidence="2 3">
    <name type="scientific">Streptoalloteichus tenebrarius (strain ATCC 17920 / DSM 40477 / JCM 4838 / CBS 697.72 / NBRC 16177 / NCIMB 11028 / NRRL B-12390 / A12253. 1 / ISP 5477)</name>
    <name type="common">Streptomyces tenebrarius</name>
    <dbReference type="NCBI Taxonomy" id="1933"/>
    <lineage>
        <taxon>Bacteria</taxon>
        <taxon>Bacillati</taxon>
        <taxon>Actinomycetota</taxon>
        <taxon>Actinomycetes</taxon>
        <taxon>Pseudonocardiales</taxon>
        <taxon>Pseudonocardiaceae</taxon>
        <taxon>Streptoalloteichus</taxon>
    </lineage>
</organism>
<feature type="transmembrane region" description="Helical" evidence="1">
    <location>
        <begin position="188"/>
        <end position="212"/>
    </location>
</feature>
<feature type="transmembrane region" description="Helical" evidence="1">
    <location>
        <begin position="151"/>
        <end position="176"/>
    </location>
</feature>
<dbReference type="Proteomes" id="UP001205311">
    <property type="component" value="Unassembled WGS sequence"/>
</dbReference>
<keyword evidence="3" id="KW-1185">Reference proteome</keyword>
<evidence type="ECO:0000313" key="2">
    <source>
        <dbReference type="EMBL" id="MCP2262071.1"/>
    </source>
</evidence>
<keyword evidence="1" id="KW-0472">Membrane</keyword>
<dbReference type="Pfam" id="PF19814">
    <property type="entry name" value="DUF6297"/>
    <property type="match status" value="1"/>
</dbReference>
<feature type="transmembrane region" description="Helical" evidence="1">
    <location>
        <begin position="123"/>
        <end position="145"/>
    </location>
</feature>
<feature type="transmembrane region" description="Helical" evidence="1">
    <location>
        <begin position="32"/>
        <end position="52"/>
    </location>
</feature>
<keyword evidence="1" id="KW-1133">Transmembrane helix</keyword>